<dbReference type="AlphaFoldDB" id="A0A1I0V8J9"/>
<evidence type="ECO:0000313" key="5">
    <source>
        <dbReference type="Proteomes" id="UP000199113"/>
    </source>
</evidence>
<reference evidence="4" key="1">
    <citation type="submission" date="2016-10" db="EMBL/GenBank/DDBJ databases">
        <authorList>
            <person name="de Groot N.N."/>
        </authorList>
    </citation>
    <scope>NUCLEOTIDE SEQUENCE [LARGE SCALE GENOMIC DNA]</scope>
    <source>
        <strain evidence="4">CGMCC 1.10697</strain>
    </source>
</reference>
<dbReference type="SMART" id="SM00062">
    <property type="entry name" value="PBPb"/>
    <property type="match status" value="1"/>
</dbReference>
<dbReference type="Proteomes" id="UP000199113">
    <property type="component" value="Unassembled WGS sequence"/>
</dbReference>
<keyword evidence="1 2" id="KW-0732">Signal</keyword>
<proteinExistence type="predicted"/>
<sequence>MGSMKSRSLVTALSAAALAVSFAGCAKEDTSTTTESGISLVTDGTLTICTHLPYEPFEFTEDGEVVGFDPSVLEIAAEAEGLDTEVLDVAWETITTGEALNSGQCDVGAGAMTINDEREAVMDFTDPYFTATQALMTKTGAGITSLEDLAGKKVAVQDGTTGSDYVRENAPDDTEIISFEDSSLMQQAVLTGQVDAGVNDNGLLNYFVTQNPEVEVVTEFETNEDYGFSVKKDGNDDLLTAINDAIASDEYDAVYEEWFGTAPAE</sequence>
<feature type="domain" description="Solute-binding protein family 3/N-terminal" evidence="3">
    <location>
        <begin position="45"/>
        <end position="262"/>
    </location>
</feature>
<dbReference type="Pfam" id="PF00497">
    <property type="entry name" value="SBP_bac_3"/>
    <property type="match status" value="1"/>
</dbReference>
<feature type="signal peptide" evidence="2">
    <location>
        <begin position="1"/>
        <end position="26"/>
    </location>
</feature>
<dbReference type="PROSITE" id="PS51257">
    <property type="entry name" value="PROKAR_LIPOPROTEIN"/>
    <property type="match status" value="1"/>
</dbReference>
<dbReference type="STRING" id="748909.SAMN05192575_10149"/>
<organism evidence="4 5">
    <name type="scientific">Nocardioides alpinus</name>
    <dbReference type="NCBI Taxonomy" id="748909"/>
    <lineage>
        <taxon>Bacteria</taxon>
        <taxon>Bacillati</taxon>
        <taxon>Actinomycetota</taxon>
        <taxon>Actinomycetes</taxon>
        <taxon>Propionibacteriales</taxon>
        <taxon>Nocardioidaceae</taxon>
        <taxon>Nocardioides</taxon>
    </lineage>
</organism>
<accession>A0A1I0V8J9</accession>
<evidence type="ECO:0000256" key="1">
    <source>
        <dbReference type="ARBA" id="ARBA00022729"/>
    </source>
</evidence>
<evidence type="ECO:0000256" key="2">
    <source>
        <dbReference type="SAM" id="SignalP"/>
    </source>
</evidence>
<dbReference type="PANTHER" id="PTHR35936">
    <property type="entry name" value="MEMBRANE-BOUND LYTIC MUREIN TRANSGLYCOSYLASE F"/>
    <property type="match status" value="1"/>
</dbReference>
<evidence type="ECO:0000313" key="4">
    <source>
        <dbReference type="EMBL" id="SFA72714.1"/>
    </source>
</evidence>
<name>A0A1I0V8J9_9ACTN</name>
<protein>
    <submittedName>
        <fullName evidence="4">Polar amino acid transport system substrate-binding protein</fullName>
    </submittedName>
</protein>
<dbReference type="SUPFAM" id="SSF53850">
    <property type="entry name" value="Periplasmic binding protein-like II"/>
    <property type="match status" value="1"/>
</dbReference>
<dbReference type="EMBL" id="FOKC01000001">
    <property type="protein sequence ID" value="SFA72714.1"/>
    <property type="molecule type" value="Genomic_DNA"/>
</dbReference>
<dbReference type="PANTHER" id="PTHR35936:SF17">
    <property type="entry name" value="ARGININE-BINDING EXTRACELLULAR PROTEIN ARTP"/>
    <property type="match status" value="1"/>
</dbReference>
<gene>
    <name evidence="4" type="ORF">SAMN05192575_10149</name>
</gene>
<dbReference type="Gene3D" id="3.40.190.10">
    <property type="entry name" value="Periplasmic binding protein-like II"/>
    <property type="match status" value="2"/>
</dbReference>
<evidence type="ECO:0000259" key="3">
    <source>
        <dbReference type="SMART" id="SM00062"/>
    </source>
</evidence>
<feature type="chain" id="PRO_5038353472" evidence="2">
    <location>
        <begin position="27"/>
        <end position="265"/>
    </location>
</feature>
<dbReference type="InterPro" id="IPR001638">
    <property type="entry name" value="Solute-binding_3/MltF_N"/>
</dbReference>